<keyword evidence="2 4" id="KW-0808">Transferase</keyword>
<keyword evidence="1 4" id="KW-0489">Methyltransferase</keyword>
<reference evidence="4 5" key="2">
    <citation type="submission" date="2020-08" db="EMBL/GenBank/DDBJ databases">
        <title>The Agave Microbiome: Exploring the role of microbial communities in plant adaptations to desert environments.</title>
        <authorList>
            <person name="Partida-Martinez L.P."/>
        </authorList>
    </citation>
    <scope>NUCLEOTIDE SEQUENCE [LARGE SCALE GENOMIC DNA]</scope>
    <source>
        <strain evidence="4 5">AS2.3</strain>
    </source>
</reference>
<dbReference type="PANTHER" id="PTHR43464">
    <property type="entry name" value="METHYLTRANSFERASE"/>
    <property type="match status" value="1"/>
</dbReference>
<evidence type="ECO:0000256" key="3">
    <source>
        <dbReference type="ARBA" id="ARBA00022691"/>
    </source>
</evidence>
<dbReference type="Gene3D" id="3.40.50.150">
    <property type="entry name" value="Vaccinia Virus protein VP39"/>
    <property type="match status" value="1"/>
</dbReference>
<evidence type="ECO:0000313" key="5">
    <source>
        <dbReference type="Proteomes" id="UP000517753"/>
    </source>
</evidence>
<evidence type="ECO:0000313" key="4">
    <source>
        <dbReference type="EMBL" id="NYD92325.1"/>
    </source>
</evidence>
<evidence type="ECO:0000256" key="1">
    <source>
        <dbReference type="ARBA" id="ARBA00022603"/>
    </source>
</evidence>
<dbReference type="Pfam" id="PF13489">
    <property type="entry name" value="Methyltransf_23"/>
    <property type="match status" value="1"/>
</dbReference>
<organism evidence="4 5">
    <name type="scientific">Sphingomonas melonis</name>
    <dbReference type="NCBI Taxonomy" id="152682"/>
    <lineage>
        <taxon>Bacteria</taxon>
        <taxon>Pseudomonadati</taxon>
        <taxon>Pseudomonadota</taxon>
        <taxon>Alphaproteobacteria</taxon>
        <taxon>Sphingomonadales</taxon>
        <taxon>Sphingomonadaceae</taxon>
        <taxon>Sphingomonas</taxon>
    </lineage>
</organism>
<dbReference type="AlphaFoldDB" id="A0A7Y9FRU7"/>
<dbReference type="GO" id="GO:0032259">
    <property type="term" value="P:methylation"/>
    <property type="evidence" value="ECO:0007669"/>
    <property type="project" value="UniProtKB-KW"/>
</dbReference>
<dbReference type="RefSeq" id="WP_179510709.1">
    <property type="nucleotide sequence ID" value="NZ_JACCBY010000012.1"/>
</dbReference>
<dbReference type="Proteomes" id="UP000517753">
    <property type="component" value="Unassembled WGS sequence"/>
</dbReference>
<gene>
    <name evidence="4" type="ORF">HD841_004149</name>
</gene>
<dbReference type="InterPro" id="IPR029063">
    <property type="entry name" value="SAM-dependent_MTases_sf"/>
</dbReference>
<name>A0A7Y9FRU7_9SPHN</name>
<sequence length="259" mass="27123">MSHPPLPAVPNLANDPSARFFGAIGLAPGMRVLDLGCGQGDLSRFVATLVGPGGEVVGVDRSEAALAAARTAAIDPHAAPIRYDTADLAGPLSNLGRFDAIVGRRVLMYLPDAAATLAELARLAAPGGLVAFQEHARIGLPAGLGDLPEHRRLYDWMWRMITAEGGNATLALRLVELMRAAGFAIDQARSEGVLLQPGAPSFLPSLAAALLPRLVACRVATADEVALDTLADRLDEERWVVGGTIVWDLAILVSAHATH</sequence>
<dbReference type="GO" id="GO:0008168">
    <property type="term" value="F:methyltransferase activity"/>
    <property type="evidence" value="ECO:0007669"/>
    <property type="project" value="UniProtKB-KW"/>
</dbReference>
<reference evidence="4 5" key="1">
    <citation type="submission" date="2020-07" db="EMBL/GenBank/DDBJ databases">
        <authorList>
            <person name="Partida-Martinez L."/>
            <person name="Huntemann M."/>
            <person name="Clum A."/>
            <person name="Wang J."/>
            <person name="Palaniappan K."/>
            <person name="Ritter S."/>
            <person name="Chen I.-M."/>
            <person name="Stamatis D."/>
            <person name="Reddy T."/>
            <person name="O'Malley R."/>
            <person name="Daum C."/>
            <person name="Shapiro N."/>
            <person name="Ivanova N."/>
            <person name="Kyrpides N."/>
            <person name="Woyke T."/>
        </authorList>
    </citation>
    <scope>NUCLEOTIDE SEQUENCE [LARGE SCALE GENOMIC DNA]</scope>
    <source>
        <strain evidence="4 5">AS2.3</strain>
    </source>
</reference>
<evidence type="ECO:0000256" key="2">
    <source>
        <dbReference type="ARBA" id="ARBA00022679"/>
    </source>
</evidence>
<keyword evidence="5" id="KW-1185">Reference proteome</keyword>
<dbReference type="CDD" id="cd02440">
    <property type="entry name" value="AdoMet_MTases"/>
    <property type="match status" value="1"/>
</dbReference>
<protein>
    <submittedName>
        <fullName evidence="4">SAM-dependent methyltransferase</fullName>
    </submittedName>
</protein>
<proteinExistence type="predicted"/>
<dbReference type="SUPFAM" id="SSF53335">
    <property type="entry name" value="S-adenosyl-L-methionine-dependent methyltransferases"/>
    <property type="match status" value="1"/>
</dbReference>
<dbReference type="PANTHER" id="PTHR43464:SF19">
    <property type="entry name" value="UBIQUINONE BIOSYNTHESIS O-METHYLTRANSFERASE, MITOCHONDRIAL"/>
    <property type="match status" value="1"/>
</dbReference>
<dbReference type="EMBL" id="JACCBY010000012">
    <property type="protein sequence ID" value="NYD92325.1"/>
    <property type="molecule type" value="Genomic_DNA"/>
</dbReference>
<comment type="caution">
    <text evidence="4">The sequence shown here is derived from an EMBL/GenBank/DDBJ whole genome shotgun (WGS) entry which is preliminary data.</text>
</comment>
<accession>A0A7Y9FRU7</accession>
<keyword evidence="3" id="KW-0949">S-adenosyl-L-methionine</keyword>